<feature type="domain" description="PH" evidence="3">
    <location>
        <begin position="435"/>
        <end position="540"/>
    </location>
</feature>
<gene>
    <name evidence="4" type="ORF">PV11_09082</name>
</gene>
<evidence type="ECO:0000259" key="3">
    <source>
        <dbReference type="PROSITE" id="PS50003"/>
    </source>
</evidence>
<accession>A0A0D1WQA0</accession>
<sequence>MASRPVTPSSPIHSAMPSHEDPSLYSARPTSAKPASRPVSYVGTHVTHRTDAPSHYEAPQSLPQEPTALSHTDEHTDELDHEFHDTSEQAPELAGNESQISGTQTLTPSRGGTLKKKASLHKSASVKRSASKRSSYAGSVRSVQLAEKEKYAETEETNSVFYCPVPTTGNPTELLATRFQAWRRVLKDIIAYFRELHKTYDLKAKSLGSAGSAINNTAVLPNFLTSGGIGDAVYILRDFHGKALNEANKARDLENEVIIQLTGLRSDLQQKIKEIKSLSGDFKNSVGKEQESSQRAVRSLQESLGMVDSDAATTSGKGDPFLVKLSVDKQIEKQIEEENYLHRAYLNLEASGRELESIVVGEIQKAYNVLAGILRREADENYDVADKLKEGPLQMPKDHEWDEFTSKNDQMVDPRKPVRQYTNIVYPGKDHPAAIEVRSGMLERKSKYLKNYTPGWYILSPTHLHEFKSADRVSSQSPVMSLYLPEQNLGSYSEPGSSSHKFMLKGRQSGSMHRGHSWVFRAETHDTMLAWYTDIKELTSRRGEERNEFVRRTHARSFSGNSFKPASIISSEGGMEEDEADHIAFAGEQSVRGNSVAEDGGAAVGGAGAGGLGVLGTDGLDDNRSEAGWRPPQQRPAPGGRFPSDLNIQRGLEAPQSPSSLDDSDRDRDVIAAAGGLPGSGVPFADTVERHTELQPGTQQSGIQQSDMQQSGMQQSGMQQSGMPHQPGMYQPAAHEPSGLDRSMSTNGQYATGQHPNLFPNAHQSAPSAGPPSALDGGSSYGEWMAPIAAGAGGAAVGAGVMHHHDHQPQQQQQEQQQQPAAEEPIHQHDAETAIPGPGESSAPIMVATAAPVDAPTAPRAMSESTTAPSSAVANSGTDVATLSTVPTSTGYVNDSMFDYNGVFVGPRTAQTEPTHYTLKTADRSKSSTTISHLHIPGEFPVTTPLNEEARLYSDVIEQ</sequence>
<protein>
    <recommendedName>
        <fullName evidence="3">PH domain-containing protein</fullName>
    </recommendedName>
</protein>
<organism evidence="4 5">
    <name type="scientific">Exophiala sideris</name>
    <dbReference type="NCBI Taxonomy" id="1016849"/>
    <lineage>
        <taxon>Eukaryota</taxon>
        <taxon>Fungi</taxon>
        <taxon>Dikarya</taxon>
        <taxon>Ascomycota</taxon>
        <taxon>Pezizomycotina</taxon>
        <taxon>Eurotiomycetes</taxon>
        <taxon>Chaetothyriomycetidae</taxon>
        <taxon>Chaetothyriales</taxon>
        <taxon>Herpotrichiellaceae</taxon>
        <taxon>Exophiala</taxon>
    </lineage>
</organism>
<feature type="compositionally biased region" description="Low complexity" evidence="2">
    <location>
        <begin position="699"/>
        <end position="723"/>
    </location>
</feature>
<feature type="compositionally biased region" description="Polar residues" evidence="2">
    <location>
        <begin position="61"/>
        <end position="70"/>
    </location>
</feature>
<dbReference type="CDD" id="cd13311">
    <property type="entry name" value="PH_Slm1"/>
    <property type="match status" value="1"/>
</dbReference>
<feature type="compositionally biased region" description="Polar residues" evidence="2">
    <location>
        <begin position="1"/>
        <end position="12"/>
    </location>
</feature>
<keyword evidence="1" id="KW-0597">Phosphoprotein</keyword>
<feature type="compositionally biased region" description="Low complexity" evidence="2">
    <location>
        <begin position="628"/>
        <end position="643"/>
    </location>
</feature>
<feature type="region of interest" description="Disordered" evidence="2">
    <location>
        <begin position="855"/>
        <end position="876"/>
    </location>
</feature>
<feature type="compositionally biased region" description="Low complexity" evidence="2">
    <location>
        <begin position="121"/>
        <end position="139"/>
    </location>
</feature>
<dbReference type="InterPro" id="IPR011993">
    <property type="entry name" value="PH-like_dom_sf"/>
</dbReference>
<feature type="region of interest" description="Disordered" evidence="2">
    <location>
        <begin position="798"/>
        <end position="843"/>
    </location>
</feature>
<dbReference type="PANTHER" id="PTHR31941">
    <property type="entry name" value="CYTOSKELETAL SIGNALING PROTEIN SLM1"/>
    <property type="match status" value="1"/>
</dbReference>
<feature type="compositionally biased region" description="Polar residues" evidence="2">
    <location>
        <begin position="743"/>
        <end position="755"/>
    </location>
</feature>
<dbReference type="PROSITE" id="PS50003">
    <property type="entry name" value="PH_DOMAIN"/>
    <property type="match status" value="1"/>
</dbReference>
<evidence type="ECO:0000313" key="4">
    <source>
        <dbReference type="EMBL" id="KIV77271.1"/>
    </source>
</evidence>
<dbReference type="SUPFAM" id="SSF50729">
    <property type="entry name" value="PH domain-like"/>
    <property type="match status" value="1"/>
</dbReference>
<dbReference type="SMART" id="SM00233">
    <property type="entry name" value="PH"/>
    <property type="match status" value="1"/>
</dbReference>
<dbReference type="InterPro" id="IPR043453">
    <property type="entry name" value="Slm1_PH"/>
</dbReference>
<dbReference type="Pfam" id="PF20399">
    <property type="entry name" value="PH_20"/>
    <property type="match status" value="1"/>
</dbReference>
<feature type="region of interest" description="Disordered" evidence="2">
    <location>
        <begin position="1"/>
        <end position="139"/>
    </location>
</feature>
<dbReference type="InterPro" id="IPR046868">
    <property type="entry name" value="BAR_4"/>
</dbReference>
<feature type="region of interest" description="Disordered" evidence="2">
    <location>
        <begin position="694"/>
        <end position="778"/>
    </location>
</feature>
<feature type="compositionally biased region" description="Low complexity" evidence="2">
    <location>
        <begin position="809"/>
        <end position="823"/>
    </location>
</feature>
<proteinExistence type="predicted"/>
<dbReference type="EMBL" id="KN846954">
    <property type="protein sequence ID" value="KIV77271.1"/>
    <property type="molecule type" value="Genomic_DNA"/>
</dbReference>
<feature type="compositionally biased region" description="Polar residues" evidence="2">
    <location>
        <begin position="863"/>
        <end position="876"/>
    </location>
</feature>
<evidence type="ECO:0000256" key="1">
    <source>
        <dbReference type="ARBA" id="ARBA00022553"/>
    </source>
</evidence>
<feature type="compositionally biased region" description="Polar residues" evidence="2">
    <location>
        <begin position="96"/>
        <end position="110"/>
    </location>
</feature>
<name>A0A0D1WQA0_9EURO</name>
<evidence type="ECO:0000256" key="2">
    <source>
        <dbReference type="SAM" id="MobiDB-lite"/>
    </source>
</evidence>
<dbReference type="HOGENOM" id="CLU_006465_0_0_1"/>
<dbReference type="Gene3D" id="2.30.29.30">
    <property type="entry name" value="Pleckstrin-homology domain (PH domain)/Phosphotyrosine-binding domain (PTB)"/>
    <property type="match status" value="1"/>
</dbReference>
<dbReference type="OrthoDB" id="5598057at2759"/>
<dbReference type="Pfam" id="PF20400">
    <property type="entry name" value="BAR_4"/>
    <property type="match status" value="1"/>
</dbReference>
<feature type="region of interest" description="Disordered" evidence="2">
    <location>
        <begin position="614"/>
        <end position="666"/>
    </location>
</feature>
<dbReference type="Proteomes" id="UP000053599">
    <property type="component" value="Unassembled WGS sequence"/>
</dbReference>
<reference evidence="4 5" key="1">
    <citation type="submission" date="2015-01" db="EMBL/GenBank/DDBJ databases">
        <title>The Genome Sequence of Exophiala sideris CBS121828.</title>
        <authorList>
            <consortium name="The Broad Institute Genomics Platform"/>
            <person name="Cuomo C."/>
            <person name="de Hoog S."/>
            <person name="Gorbushina A."/>
            <person name="Stielow B."/>
            <person name="Teixiera M."/>
            <person name="Abouelleil A."/>
            <person name="Chapman S.B."/>
            <person name="Priest M."/>
            <person name="Young S.K."/>
            <person name="Wortman J."/>
            <person name="Nusbaum C."/>
            <person name="Birren B."/>
        </authorList>
    </citation>
    <scope>NUCLEOTIDE SEQUENCE [LARGE SCALE GENOMIC DNA]</scope>
    <source>
        <strain evidence="4 5">CBS 121828</strain>
    </source>
</reference>
<evidence type="ECO:0000313" key="5">
    <source>
        <dbReference type="Proteomes" id="UP000053599"/>
    </source>
</evidence>
<dbReference type="PANTHER" id="PTHR31941:SF16">
    <property type="entry name" value="PHOSPHATIDYLINOSITOL 4,5-BISPHOSPHATE-BINDING PROTEIN SLM1-RELATED"/>
    <property type="match status" value="1"/>
</dbReference>
<dbReference type="AlphaFoldDB" id="A0A0D1WQA0"/>
<dbReference type="InterPro" id="IPR001849">
    <property type="entry name" value="PH_domain"/>
</dbReference>
<dbReference type="InterPro" id="IPR046869">
    <property type="entry name" value="SLM1/RGC1-like_PH"/>
</dbReference>
<dbReference type="STRING" id="1016849.A0A0D1WQA0"/>